<dbReference type="OrthoDB" id="9808041at2"/>
<dbReference type="SMART" id="SM00905">
    <property type="entry name" value="FolB"/>
    <property type="match status" value="1"/>
</dbReference>
<keyword evidence="4 6" id="KW-0289">Folate biosynthesis</keyword>
<evidence type="ECO:0000256" key="4">
    <source>
        <dbReference type="ARBA" id="ARBA00022909"/>
    </source>
</evidence>
<keyword evidence="9" id="KW-1185">Reference proteome</keyword>
<evidence type="ECO:0000313" key="8">
    <source>
        <dbReference type="EMBL" id="KZL21154.1"/>
    </source>
</evidence>
<evidence type="ECO:0000256" key="3">
    <source>
        <dbReference type="ARBA" id="ARBA00005708"/>
    </source>
</evidence>
<evidence type="ECO:0000259" key="7">
    <source>
        <dbReference type="SMART" id="SM00905"/>
    </source>
</evidence>
<dbReference type="FunFam" id="3.30.1130.10:FF:000003">
    <property type="entry name" value="7,8-dihydroneopterin aldolase"/>
    <property type="match status" value="1"/>
</dbReference>
<dbReference type="AlphaFoldDB" id="A0A161VAR4"/>
<dbReference type="RefSeq" id="WP_068001532.1">
    <property type="nucleotide sequence ID" value="NZ_FOFM01000005.1"/>
</dbReference>
<dbReference type="GO" id="GO:0046656">
    <property type="term" value="P:folic acid biosynthetic process"/>
    <property type="evidence" value="ECO:0007669"/>
    <property type="project" value="UniProtKB-UniRule"/>
</dbReference>
<organism evidence="8 9">
    <name type="scientific">Pseudovibrio axinellae</name>
    <dbReference type="NCBI Taxonomy" id="989403"/>
    <lineage>
        <taxon>Bacteria</taxon>
        <taxon>Pseudomonadati</taxon>
        <taxon>Pseudomonadota</taxon>
        <taxon>Alphaproteobacteria</taxon>
        <taxon>Hyphomicrobiales</taxon>
        <taxon>Stappiaceae</taxon>
        <taxon>Pseudovibrio</taxon>
    </lineage>
</organism>
<reference evidence="8 9" key="1">
    <citation type="journal article" date="2016" name="Front. Microbiol.">
        <title>Comparative Genomic Analysis Reveals a Diverse Repertoire of Genes Involved in Prokaryote-Eukaryote Interactions within the Pseudovibrio Genus.</title>
        <authorList>
            <person name="Romano S."/>
            <person name="Fernandez-Guerra A."/>
            <person name="Reen F.J."/>
            <person name="Glockner F.O."/>
            <person name="Crowley S.P."/>
            <person name="O'Sullivan O."/>
            <person name="Cotter P.D."/>
            <person name="Adams C."/>
            <person name="Dobson A.D."/>
            <person name="O'Gara F."/>
        </authorList>
    </citation>
    <scope>NUCLEOTIDE SEQUENCE [LARGE SCALE GENOMIC DNA]</scope>
    <source>
        <strain evidence="8 9">Ad2</strain>
    </source>
</reference>
<dbReference type="InterPro" id="IPR043133">
    <property type="entry name" value="GTP-CH-I_C/QueF"/>
</dbReference>
<gene>
    <name evidence="8" type="primary">folB</name>
    <name evidence="8" type="ORF">PsAD2_00440</name>
</gene>
<dbReference type="SUPFAM" id="SSF55620">
    <property type="entry name" value="Tetrahydrobiopterin biosynthesis enzymes-like"/>
    <property type="match status" value="1"/>
</dbReference>
<dbReference type="EMBL" id="LMCB01000004">
    <property type="protein sequence ID" value="KZL21154.1"/>
    <property type="molecule type" value="Genomic_DNA"/>
</dbReference>
<dbReference type="GO" id="GO:0004150">
    <property type="term" value="F:dihydroneopterin aldolase activity"/>
    <property type="evidence" value="ECO:0007669"/>
    <property type="project" value="UniProtKB-UniRule"/>
</dbReference>
<dbReference type="GO" id="GO:0046654">
    <property type="term" value="P:tetrahydrofolate biosynthetic process"/>
    <property type="evidence" value="ECO:0007669"/>
    <property type="project" value="UniProtKB-UniRule"/>
</dbReference>
<dbReference type="NCBIfam" id="TIGR00525">
    <property type="entry name" value="folB"/>
    <property type="match status" value="1"/>
</dbReference>
<feature type="domain" description="Dihydroneopterin aldolase/epimerase" evidence="7">
    <location>
        <begin position="6"/>
        <end position="119"/>
    </location>
</feature>
<dbReference type="STRING" id="989403.SAMN05421798_10544"/>
<dbReference type="NCBIfam" id="TIGR00526">
    <property type="entry name" value="folB_dom"/>
    <property type="match status" value="1"/>
</dbReference>
<evidence type="ECO:0000256" key="2">
    <source>
        <dbReference type="ARBA" id="ARBA00005013"/>
    </source>
</evidence>
<accession>A0A161VAR4</accession>
<comment type="function">
    <text evidence="6">Catalyzes the conversion of 7,8-dihydroneopterin to 6-hydroxymethyl-7,8-dihydropterin.</text>
</comment>
<evidence type="ECO:0000256" key="5">
    <source>
        <dbReference type="ARBA" id="ARBA00023239"/>
    </source>
</evidence>
<evidence type="ECO:0000313" key="9">
    <source>
        <dbReference type="Proteomes" id="UP000076577"/>
    </source>
</evidence>
<dbReference type="UniPathway" id="UPA00077">
    <property type="reaction ID" value="UER00154"/>
</dbReference>
<dbReference type="PANTHER" id="PTHR42844:SF1">
    <property type="entry name" value="DIHYDRONEOPTERIN ALDOLASE 1-RELATED"/>
    <property type="match status" value="1"/>
</dbReference>
<dbReference type="GO" id="GO:0005737">
    <property type="term" value="C:cytoplasm"/>
    <property type="evidence" value="ECO:0007669"/>
    <property type="project" value="TreeGrafter"/>
</dbReference>
<evidence type="ECO:0000256" key="6">
    <source>
        <dbReference type="RuleBase" id="RU362079"/>
    </source>
</evidence>
<dbReference type="InterPro" id="IPR006157">
    <property type="entry name" value="FolB_dom"/>
</dbReference>
<dbReference type="Pfam" id="PF02152">
    <property type="entry name" value="FolB"/>
    <property type="match status" value="1"/>
</dbReference>
<dbReference type="EC" id="4.1.2.25" evidence="6"/>
<dbReference type="PANTHER" id="PTHR42844">
    <property type="entry name" value="DIHYDRONEOPTERIN ALDOLASE 1-RELATED"/>
    <property type="match status" value="1"/>
</dbReference>
<sequence length="126" mass="14089">MNENKIYLEGLSFFAFHGLFDEEAKLGQRFIVDLTCWADFEQATHSDKYEDTICYGTLAKTVETVVTKSRFNLLERLAGAICEAVFQMDPRISKITVKVNKPSAPVPVHVGGFAVEITRNRPATSS</sequence>
<protein>
    <recommendedName>
        <fullName evidence="6">7,8-dihydroneopterin aldolase</fullName>
        <ecNumber evidence="6">4.1.2.25</ecNumber>
    </recommendedName>
</protein>
<proteinExistence type="inferred from homology"/>
<dbReference type="PATRIC" id="fig|989403.3.peg.464"/>
<comment type="similarity">
    <text evidence="3 6">Belongs to the DHNA family.</text>
</comment>
<comment type="pathway">
    <text evidence="2 6">Cofactor biosynthesis; tetrahydrofolate biosynthesis; 2-amino-4-hydroxy-6-hydroxymethyl-7,8-dihydropteridine diphosphate from 7,8-dihydroneopterin triphosphate: step 3/4.</text>
</comment>
<keyword evidence="5 6" id="KW-0456">Lyase</keyword>
<comment type="catalytic activity">
    <reaction evidence="1 6">
        <text>7,8-dihydroneopterin = 6-hydroxymethyl-7,8-dihydropterin + glycolaldehyde</text>
        <dbReference type="Rhea" id="RHEA:10540"/>
        <dbReference type="ChEBI" id="CHEBI:17001"/>
        <dbReference type="ChEBI" id="CHEBI:17071"/>
        <dbReference type="ChEBI" id="CHEBI:44841"/>
        <dbReference type="EC" id="4.1.2.25"/>
    </reaction>
</comment>
<evidence type="ECO:0000256" key="1">
    <source>
        <dbReference type="ARBA" id="ARBA00001353"/>
    </source>
</evidence>
<dbReference type="InterPro" id="IPR006156">
    <property type="entry name" value="Dihydroneopterin_aldolase"/>
</dbReference>
<dbReference type="Proteomes" id="UP000076577">
    <property type="component" value="Unassembled WGS sequence"/>
</dbReference>
<comment type="caution">
    <text evidence="8">The sequence shown here is derived from an EMBL/GenBank/DDBJ whole genome shotgun (WGS) entry which is preliminary data.</text>
</comment>
<dbReference type="Gene3D" id="3.30.1130.10">
    <property type="match status" value="1"/>
</dbReference>
<name>A0A161VAR4_9HYPH</name>
<dbReference type="CDD" id="cd00534">
    <property type="entry name" value="DHNA_DHNTPE"/>
    <property type="match status" value="1"/>
</dbReference>